<sequence>MPKVLLWLHIAFAIFTIGPVTATTMATPRYIRAKDANVVRYLHRSTRIFAIGTLGAFLFGALLGGSDLARPYLSVSMTLFVVALVLLVIIDRDQRTAVRTLSAKPKEGETPTAAAAPDHAPDLASDLASDLKVQTARIATLAGVVSLIWLVILVLMIWF</sequence>
<accession>A0A1G8AL42</accession>
<feature type="transmembrane region" description="Helical" evidence="1">
    <location>
        <begin position="72"/>
        <end position="90"/>
    </location>
</feature>
<proteinExistence type="predicted"/>
<reference evidence="2 3" key="1">
    <citation type="submission" date="2016-10" db="EMBL/GenBank/DDBJ databases">
        <authorList>
            <person name="de Groot N.N."/>
        </authorList>
    </citation>
    <scope>NUCLEOTIDE SEQUENCE [LARGE SCALE GENOMIC DNA]</scope>
    <source>
        <strain evidence="2 3">CPCC 201354</strain>
    </source>
</reference>
<name>A0A1G8AL42_9ACTN</name>
<dbReference type="RefSeq" id="WP_093171103.1">
    <property type="nucleotide sequence ID" value="NZ_FNCN01000012.1"/>
</dbReference>
<feature type="transmembrane region" description="Helical" evidence="1">
    <location>
        <begin position="48"/>
        <end position="66"/>
    </location>
</feature>
<dbReference type="OrthoDB" id="3536566at2"/>
<feature type="transmembrane region" description="Helical" evidence="1">
    <location>
        <begin position="6"/>
        <end position="27"/>
    </location>
</feature>
<keyword evidence="1" id="KW-0812">Transmembrane</keyword>
<protein>
    <recommendedName>
        <fullName evidence="4">DUF2269 family protein</fullName>
    </recommendedName>
</protein>
<dbReference type="Proteomes" id="UP000198923">
    <property type="component" value="Unassembled WGS sequence"/>
</dbReference>
<evidence type="ECO:0000313" key="3">
    <source>
        <dbReference type="Proteomes" id="UP000198923"/>
    </source>
</evidence>
<evidence type="ECO:0008006" key="4">
    <source>
        <dbReference type="Google" id="ProtNLM"/>
    </source>
</evidence>
<evidence type="ECO:0000313" key="2">
    <source>
        <dbReference type="EMBL" id="SDH21674.1"/>
    </source>
</evidence>
<keyword evidence="1" id="KW-1133">Transmembrane helix</keyword>
<evidence type="ECO:0000256" key="1">
    <source>
        <dbReference type="SAM" id="Phobius"/>
    </source>
</evidence>
<keyword evidence="1" id="KW-0472">Membrane</keyword>
<feature type="transmembrane region" description="Helical" evidence="1">
    <location>
        <begin position="138"/>
        <end position="158"/>
    </location>
</feature>
<organism evidence="2 3">
    <name type="scientific">Sinosporangium album</name>
    <dbReference type="NCBI Taxonomy" id="504805"/>
    <lineage>
        <taxon>Bacteria</taxon>
        <taxon>Bacillati</taxon>
        <taxon>Actinomycetota</taxon>
        <taxon>Actinomycetes</taxon>
        <taxon>Streptosporangiales</taxon>
        <taxon>Streptosporangiaceae</taxon>
        <taxon>Sinosporangium</taxon>
    </lineage>
</organism>
<keyword evidence="3" id="KW-1185">Reference proteome</keyword>
<dbReference type="AlphaFoldDB" id="A0A1G8AL42"/>
<gene>
    <name evidence="2" type="ORF">SAMN05421505_112210</name>
</gene>
<dbReference type="EMBL" id="FNCN01000012">
    <property type="protein sequence ID" value="SDH21674.1"/>
    <property type="molecule type" value="Genomic_DNA"/>
</dbReference>